<dbReference type="Pfam" id="PF00996">
    <property type="entry name" value="GDI"/>
    <property type="match status" value="1"/>
</dbReference>
<evidence type="ECO:0000256" key="1">
    <source>
        <dbReference type="ARBA" id="ARBA00005593"/>
    </source>
</evidence>
<dbReference type="GO" id="GO:0005092">
    <property type="term" value="F:GDP-dissociation inhibitor activity"/>
    <property type="evidence" value="ECO:0007669"/>
    <property type="project" value="InterPro"/>
</dbReference>
<dbReference type="GO" id="GO:0005829">
    <property type="term" value="C:cytosol"/>
    <property type="evidence" value="ECO:0007669"/>
    <property type="project" value="TreeGrafter"/>
</dbReference>
<evidence type="ECO:0000313" key="5">
    <source>
        <dbReference type="EMBL" id="KAF4472779.1"/>
    </source>
</evidence>
<dbReference type="InterPro" id="IPR001247">
    <property type="entry name" value="ExoRNase_PH_dom1"/>
</dbReference>
<dbReference type="SUPFAM" id="SSF54211">
    <property type="entry name" value="Ribosomal protein S5 domain 2-like"/>
    <property type="match status" value="1"/>
</dbReference>
<dbReference type="AlphaFoldDB" id="A0A8H4PEL2"/>
<dbReference type="GO" id="GO:0016740">
    <property type="term" value="F:transferase activity"/>
    <property type="evidence" value="ECO:0007669"/>
    <property type="project" value="UniProtKB-KW"/>
</dbReference>
<dbReference type="OrthoDB" id="45882at2759"/>
<dbReference type="Pfam" id="PF01138">
    <property type="entry name" value="RNase_PH"/>
    <property type="match status" value="1"/>
</dbReference>
<gene>
    <name evidence="5" type="ORF">FALBO_333</name>
</gene>
<organism evidence="5 6">
    <name type="scientific">Fusarium albosuccineum</name>
    <dbReference type="NCBI Taxonomy" id="1237068"/>
    <lineage>
        <taxon>Eukaryota</taxon>
        <taxon>Fungi</taxon>
        <taxon>Dikarya</taxon>
        <taxon>Ascomycota</taxon>
        <taxon>Pezizomycotina</taxon>
        <taxon>Sordariomycetes</taxon>
        <taxon>Hypocreomycetidae</taxon>
        <taxon>Hypocreales</taxon>
        <taxon>Nectriaceae</taxon>
        <taxon>Fusarium</taxon>
        <taxon>Fusarium decemcellulare species complex</taxon>
    </lineage>
</organism>
<dbReference type="Gene3D" id="3.30.519.10">
    <property type="entry name" value="Guanine Nucleotide Dissociation Inhibitor, domain 2"/>
    <property type="match status" value="1"/>
</dbReference>
<proteinExistence type="inferred from homology"/>
<feature type="domain" description="Exoribonuclease phosphorolytic" evidence="3">
    <location>
        <begin position="44"/>
        <end position="218"/>
    </location>
</feature>
<evidence type="ECO:0000259" key="4">
    <source>
        <dbReference type="Pfam" id="PF03725"/>
    </source>
</evidence>
<dbReference type="InterPro" id="IPR027408">
    <property type="entry name" value="PNPase/RNase_PH_dom_sf"/>
</dbReference>
<keyword evidence="5" id="KW-0808">Transferase</keyword>
<dbReference type="PANTHER" id="PTHR11787">
    <property type="entry name" value="RAB GDP-DISSOCIATION INHIBITOR"/>
    <property type="match status" value="1"/>
</dbReference>
<evidence type="ECO:0000313" key="6">
    <source>
        <dbReference type="Proteomes" id="UP000554235"/>
    </source>
</evidence>
<name>A0A8H4PEL2_9HYPO</name>
<dbReference type="Gene3D" id="3.50.50.60">
    <property type="entry name" value="FAD/NAD(P)-binding domain"/>
    <property type="match status" value="1"/>
</dbReference>
<feature type="region of interest" description="Disordered" evidence="2">
    <location>
        <begin position="23"/>
        <end position="49"/>
    </location>
</feature>
<dbReference type="EMBL" id="JAADYS010000040">
    <property type="protein sequence ID" value="KAF4472779.1"/>
    <property type="molecule type" value="Genomic_DNA"/>
</dbReference>
<dbReference type="PANTHER" id="PTHR11787:SF4">
    <property type="entry name" value="CHM, RAB ESCORT PROTEIN 1"/>
    <property type="match status" value="1"/>
</dbReference>
<keyword evidence="6" id="KW-1185">Reference proteome</keyword>
<dbReference type="GO" id="GO:0000176">
    <property type="term" value="C:nuclear exosome (RNase complex)"/>
    <property type="evidence" value="ECO:0007669"/>
    <property type="project" value="UniProtKB-ARBA"/>
</dbReference>
<dbReference type="InterPro" id="IPR015847">
    <property type="entry name" value="ExoRNase_PH_dom2"/>
</dbReference>
<evidence type="ECO:0000259" key="3">
    <source>
        <dbReference type="Pfam" id="PF01138"/>
    </source>
</evidence>
<evidence type="ECO:0000256" key="2">
    <source>
        <dbReference type="SAM" id="MobiDB-lite"/>
    </source>
</evidence>
<dbReference type="InterPro" id="IPR036188">
    <property type="entry name" value="FAD/NAD-bd_sf"/>
</dbReference>
<dbReference type="PRINTS" id="PR00891">
    <property type="entry name" value="RABGDIREP"/>
</dbReference>
<dbReference type="Proteomes" id="UP000554235">
    <property type="component" value="Unassembled WGS sequence"/>
</dbReference>
<sequence length="830" mass="89750">MAPATGLSRATFAKLSPHPYLLASLEPSSDDAPPARTNGRGPNEVRHPTVNASSLSHAHGSAVVRMGDTTVICGVRGETILTSNIPSYRASNTETELKEYDLLVPNIELATGCAPQFLPGGPPTTLAQTLSTRIYSLLHSSKSIKPEDLRIWHTQAAEDVEADEDRMEEDEPDTGSGDKIVAAYWVLYIDIFFISFDGNPFDAAWAATMAALRDTKLPGARFDADREMIICSQKESRPLTITNIPIACTAGVFTGKETDRPTDGKFWMLADPDRLEESLCDESVTIVVDCKDGDVKILSISKHGGTVLTPQLLTSKQFLSWATTALGYNSPSSPCKLWIPSSRSRLGRTDPAFVARRALSRSGKNILHVDPNDYYGGCEAALSLQEADEWAEKHRSSDARQPFAAAEVKSDADCIGSTRAYSLALAPQLIHSRSKLVTQLVDSKAFRQIEFLAVGSFYIFQPPSESSPTPSLSRIPSTREDVFSNTSIPARSKRSLMKFLKFVLDYESEPQADVWKARANEPLTEFLASEFKLDATLQSYIITLTLSHDGKVSVKAGLAAISRHLMSMGVFGPGFAAVYPKWGGLSEVAQVGCRAAAVGGAVYMLGSGIKELQSPASDQAEAPIELTFTNDIEVKTKLVVQGTEGLHPNGLQISRLTAVTKSDLTPVFELLTEGAPTPAVAVIAYPTASVTDEDGNSSEYPVYAMVHSSDTGECPSGQYVIYLSTVRTSSAKSILEEALSSLLATVADGQEPSSCIYQLYYEQSNGTNALSMDGKIVSFSSSSSCLAFDDSVLDSVQEAWKLITVGSDEDGQYMKFEDREGGGDDEFYDY</sequence>
<dbReference type="GO" id="GO:0007264">
    <property type="term" value="P:small GTPase-mediated signal transduction"/>
    <property type="evidence" value="ECO:0007669"/>
    <property type="project" value="InterPro"/>
</dbReference>
<dbReference type="SUPFAM" id="SSF51905">
    <property type="entry name" value="FAD/NAD(P)-binding domain"/>
    <property type="match status" value="1"/>
</dbReference>
<accession>A0A8H4PEL2</accession>
<reference evidence="5 6" key="1">
    <citation type="submission" date="2020-01" db="EMBL/GenBank/DDBJ databases">
        <title>Identification and distribution of gene clusters putatively required for synthesis of sphingolipid metabolism inhibitors in phylogenetically diverse species of the filamentous fungus Fusarium.</title>
        <authorList>
            <person name="Kim H.-S."/>
            <person name="Busman M."/>
            <person name="Brown D.W."/>
            <person name="Divon H."/>
            <person name="Uhlig S."/>
            <person name="Proctor R.H."/>
        </authorList>
    </citation>
    <scope>NUCLEOTIDE SEQUENCE [LARGE SCALE GENOMIC DNA]</scope>
    <source>
        <strain evidence="5 6">NRRL 20459</strain>
    </source>
</reference>
<dbReference type="GO" id="GO:0005968">
    <property type="term" value="C:Rab-protein geranylgeranyltransferase complex"/>
    <property type="evidence" value="ECO:0007669"/>
    <property type="project" value="TreeGrafter"/>
</dbReference>
<dbReference type="Gene3D" id="1.10.405.10">
    <property type="entry name" value="Guanine Nucleotide Dissociation Inhibitor, domain 1"/>
    <property type="match status" value="1"/>
</dbReference>
<comment type="caution">
    <text evidence="5">The sequence shown here is derived from an EMBL/GenBank/DDBJ whole genome shotgun (WGS) entry which is preliminary data.</text>
</comment>
<protein>
    <submittedName>
        <fullName evidence="5">Rab geranylgeranyl transferase component A</fullName>
    </submittedName>
</protein>
<dbReference type="SUPFAM" id="SSF55666">
    <property type="entry name" value="Ribonuclease PH domain 2-like"/>
    <property type="match status" value="1"/>
</dbReference>
<dbReference type="InterPro" id="IPR036345">
    <property type="entry name" value="ExoRNase_PH_dom2_sf"/>
</dbReference>
<comment type="similarity">
    <text evidence="1">Belongs to the Rab GDI family.</text>
</comment>
<dbReference type="InterPro" id="IPR020568">
    <property type="entry name" value="Ribosomal_Su5_D2-typ_SF"/>
</dbReference>
<dbReference type="Gene3D" id="3.30.230.70">
    <property type="entry name" value="GHMP Kinase, N-terminal domain"/>
    <property type="match status" value="1"/>
</dbReference>
<dbReference type="InterPro" id="IPR018203">
    <property type="entry name" value="GDP_dissociation_inhibitor"/>
</dbReference>
<feature type="domain" description="Exoribonuclease phosphorolytic" evidence="4">
    <location>
        <begin position="243"/>
        <end position="313"/>
    </location>
</feature>
<dbReference type="Pfam" id="PF03725">
    <property type="entry name" value="RNase_PH_C"/>
    <property type="match status" value="1"/>
</dbReference>
<dbReference type="GO" id="GO:0016192">
    <property type="term" value="P:vesicle-mediated transport"/>
    <property type="evidence" value="ECO:0007669"/>
    <property type="project" value="TreeGrafter"/>
</dbReference>